<dbReference type="OrthoDB" id="7390113at2"/>
<dbReference type="AlphaFoldDB" id="A0A4R6VUP8"/>
<evidence type="ECO:0008006" key="3">
    <source>
        <dbReference type="Google" id="ProtNLM"/>
    </source>
</evidence>
<dbReference type="Gene3D" id="3.40.50.300">
    <property type="entry name" value="P-loop containing nucleotide triphosphate hydrolases"/>
    <property type="match status" value="1"/>
</dbReference>
<dbReference type="PANTHER" id="PTHR30050:SF5">
    <property type="entry name" value="DNAA REGULATORY INACTIVATOR HDA"/>
    <property type="match status" value="1"/>
</dbReference>
<protein>
    <recommendedName>
        <fullName evidence="3">DnaA protein</fullName>
    </recommendedName>
</protein>
<accession>A0A4R6VUP8</accession>
<keyword evidence="2" id="KW-1185">Reference proteome</keyword>
<organism evidence="1 2">
    <name type="scientific">Maritalea mobilis</name>
    <dbReference type="NCBI Taxonomy" id="483324"/>
    <lineage>
        <taxon>Bacteria</taxon>
        <taxon>Pseudomonadati</taxon>
        <taxon>Pseudomonadota</taxon>
        <taxon>Alphaproteobacteria</taxon>
        <taxon>Hyphomicrobiales</taxon>
        <taxon>Devosiaceae</taxon>
        <taxon>Maritalea</taxon>
    </lineage>
</organism>
<dbReference type="Gene3D" id="1.10.8.60">
    <property type="match status" value="1"/>
</dbReference>
<dbReference type="PANTHER" id="PTHR30050">
    <property type="entry name" value="CHROMOSOMAL REPLICATION INITIATOR PROTEIN DNAA"/>
    <property type="match status" value="1"/>
</dbReference>
<reference evidence="1 2" key="1">
    <citation type="submission" date="2019-03" db="EMBL/GenBank/DDBJ databases">
        <title>Genomic Encyclopedia of Type Strains, Phase III (KMG-III): the genomes of soil and plant-associated and newly described type strains.</title>
        <authorList>
            <person name="Whitman W."/>
        </authorList>
    </citation>
    <scope>NUCLEOTIDE SEQUENCE [LARGE SCALE GENOMIC DNA]</scope>
    <source>
        <strain evidence="1 2">CGMCC 1.7002</strain>
    </source>
</reference>
<dbReference type="SUPFAM" id="SSF52540">
    <property type="entry name" value="P-loop containing nucleoside triphosphate hydrolases"/>
    <property type="match status" value="1"/>
</dbReference>
<sequence length="226" mass="25501">MSADKASTQQLVLDLPFETALGEDDFVVSAGNLQAYEYLMGMREWPGATTLLIGPEKSGKTHLASIWVGQSGAQVLKPDMDEDWPQMMHGPLLVEDCHSLWMGETPLFNLLNQAMRSQLPLLMTADRPLDQWDLETQDVRSRLRLALNLEISPLDDAHLAQLFVKLFDDRQIQIDPGLIPYLLSRMERSPAHVVALVELMDQMSLERHKPISKRLAAEALAQLYNQ</sequence>
<dbReference type="RefSeq" id="WP_133571148.1">
    <property type="nucleotide sequence ID" value="NZ_SNYR01000001.1"/>
</dbReference>
<dbReference type="GO" id="GO:0005886">
    <property type="term" value="C:plasma membrane"/>
    <property type="evidence" value="ECO:0007669"/>
    <property type="project" value="TreeGrafter"/>
</dbReference>
<dbReference type="GO" id="GO:0003688">
    <property type="term" value="F:DNA replication origin binding"/>
    <property type="evidence" value="ECO:0007669"/>
    <property type="project" value="TreeGrafter"/>
</dbReference>
<dbReference type="EMBL" id="SNYR01000001">
    <property type="protein sequence ID" value="TDQ66457.1"/>
    <property type="molecule type" value="Genomic_DNA"/>
</dbReference>
<proteinExistence type="predicted"/>
<gene>
    <name evidence="1" type="ORF">ATL17_0453</name>
</gene>
<name>A0A4R6VUP8_9HYPH</name>
<dbReference type="InterPro" id="IPR027417">
    <property type="entry name" value="P-loop_NTPase"/>
</dbReference>
<evidence type="ECO:0000313" key="2">
    <source>
        <dbReference type="Proteomes" id="UP000295391"/>
    </source>
</evidence>
<dbReference type="Proteomes" id="UP000295391">
    <property type="component" value="Unassembled WGS sequence"/>
</dbReference>
<comment type="caution">
    <text evidence="1">The sequence shown here is derived from an EMBL/GenBank/DDBJ whole genome shotgun (WGS) entry which is preliminary data.</text>
</comment>
<dbReference type="GO" id="GO:0006270">
    <property type="term" value="P:DNA replication initiation"/>
    <property type="evidence" value="ECO:0007669"/>
    <property type="project" value="TreeGrafter"/>
</dbReference>
<evidence type="ECO:0000313" key="1">
    <source>
        <dbReference type="EMBL" id="TDQ66457.1"/>
    </source>
</evidence>